<protein>
    <submittedName>
        <fullName evidence="5">Polysaccharide export outer membrane protein</fullName>
    </submittedName>
</protein>
<feature type="signal peptide" evidence="2">
    <location>
        <begin position="1"/>
        <end position="24"/>
    </location>
</feature>
<dbReference type="OrthoDB" id="9808948at2"/>
<dbReference type="Proteomes" id="UP000006334">
    <property type="component" value="Unassembled WGS sequence"/>
</dbReference>
<dbReference type="InterPro" id="IPR049712">
    <property type="entry name" value="Poly_export"/>
</dbReference>
<evidence type="ECO:0000256" key="1">
    <source>
        <dbReference type="ARBA" id="ARBA00022729"/>
    </source>
</evidence>
<accession>K6YNJ7</accession>
<evidence type="ECO:0000259" key="4">
    <source>
        <dbReference type="Pfam" id="PF10531"/>
    </source>
</evidence>
<proteinExistence type="predicted"/>
<sequence length="182" mass="20019">MNKRTILLIGLFLAFFTMSSKLHAQSAEGSDTYRLSTGDTLSVTVFDEPELGLKEAMITDEGTISVPLLGQVNVQGKTVPEVEALLTKLFGDDYLKKPSVSVSIAEYRPFYINGEVKKPGSYPFRTKMTVQIAVTIAGGFTERASKSAIYLLNEAQHSERKKVDLNAMVKPGDVITVEESFF</sequence>
<comment type="caution">
    <text evidence="5">The sequence shown here is derived from an EMBL/GenBank/DDBJ whole genome shotgun (WGS) entry which is preliminary data.</text>
</comment>
<dbReference type="PANTHER" id="PTHR33619:SF3">
    <property type="entry name" value="POLYSACCHARIDE EXPORT PROTEIN GFCE-RELATED"/>
    <property type="match status" value="1"/>
</dbReference>
<dbReference type="STRING" id="1127673.GLIP_0246"/>
<evidence type="ECO:0000313" key="5">
    <source>
        <dbReference type="EMBL" id="GAC12900.1"/>
    </source>
</evidence>
<dbReference type="Pfam" id="PF02563">
    <property type="entry name" value="Poly_export"/>
    <property type="match status" value="1"/>
</dbReference>
<dbReference type="PANTHER" id="PTHR33619">
    <property type="entry name" value="POLYSACCHARIDE EXPORT PROTEIN GFCE-RELATED"/>
    <property type="match status" value="1"/>
</dbReference>
<evidence type="ECO:0000256" key="2">
    <source>
        <dbReference type="SAM" id="SignalP"/>
    </source>
</evidence>
<evidence type="ECO:0000259" key="3">
    <source>
        <dbReference type="Pfam" id="PF02563"/>
    </source>
</evidence>
<dbReference type="eggNOG" id="COG1596">
    <property type="taxonomic scope" value="Bacteria"/>
</dbReference>
<organism evidence="5 6">
    <name type="scientific">Aliiglaciecola lipolytica E3</name>
    <dbReference type="NCBI Taxonomy" id="1127673"/>
    <lineage>
        <taxon>Bacteria</taxon>
        <taxon>Pseudomonadati</taxon>
        <taxon>Pseudomonadota</taxon>
        <taxon>Gammaproteobacteria</taxon>
        <taxon>Alteromonadales</taxon>
        <taxon>Alteromonadaceae</taxon>
        <taxon>Aliiglaciecola</taxon>
    </lineage>
</organism>
<gene>
    <name evidence="5" type="primary">wza</name>
    <name evidence="5" type="ORF">GLIP_0246</name>
</gene>
<dbReference type="InterPro" id="IPR003715">
    <property type="entry name" value="Poly_export_N"/>
</dbReference>
<dbReference type="InterPro" id="IPR019554">
    <property type="entry name" value="Soluble_ligand-bd"/>
</dbReference>
<dbReference type="Pfam" id="PF10531">
    <property type="entry name" value="SLBB"/>
    <property type="match status" value="1"/>
</dbReference>
<name>K6YNJ7_9ALTE</name>
<dbReference type="AlphaFoldDB" id="K6YNJ7"/>
<reference evidence="5 6" key="1">
    <citation type="journal article" date="2017" name="Antonie Van Leeuwenhoek">
        <title>Rhizobium rhizosphaerae sp. nov., a novel species isolated from rice rhizosphere.</title>
        <authorList>
            <person name="Zhao J.J."/>
            <person name="Zhang J."/>
            <person name="Zhang R.J."/>
            <person name="Zhang C.W."/>
            <person name="Yin H.Q."/>
            <person name="Zhang X.X."/>
        </authorList>
    </citation>
    <scope>NUCLEOTIDE SEQUENCE [LARGE SCALE GENOMIC DNA]</scope>
    <source>
        <strain evidence="5 6">E3</strain>
    </source>
</reference>
<dbReference type="EMBL" id="BAEN01000010">
    <property type="protein sequence ID" value="GAC12900.1"/>
    <property type="molecule type" value="Genomic_DNA"/>
</dbReference>
<feature type="domain" description="Soluble ligand binding" evidence="4">
    <location>
        <begin position="110"/>
        <end position="153"/>
    </location>
</feature>
<evidence type="ECO:0000313" key="6">
    <source>
        <dbReference type="Proteomes" id="UP000006334"/>
    </source>
</evidence>
<dbReference type="GO" id="GO:0015159">
    <property type="term" value="F:polysaccharide transmembrane transporter activity"/>
    <property type="evidence" value="ECO:0007669"/>
    <property type="project" value="InterPro"/>
</dbReference>
<keyword evidence="1 2" id="KW-0732">Signal</keyword>
<dbReference type="Gene3D" id="3.30.1950.10">
    <property type="entry name" value="wza like domain"/>
    <property type="match status" value="1"/>
</dbReference>
<dbReference type="RefSeq" id="WP_008842720.1">
    <property type="nucleotide sequence ID" value="NZ_BAEN01000010.1"/>
</dbReference>
<feature type="domain" description="Polysaccharide export protein N-terminal" evidence="3">
    <location>
        <begin position="30"/>
        <end position="104"/>
    </location>
</feature>
<keyword evidence="6" id="KW-1185">Reference proteome</keyword>
<feature type="chain" id="PRO_5003900206" evidence="2">
    <location>
        <begin position="25"/>
        <end position="182"/>
    </location>
</feature>